<dbReference type="InterPro" id="IPR027640">
    <property type="entry name" value="Kinesin-like_fam"/>
</dbReference>
<dbReference type="Gene3D" id="1.20.58.980">
    <property type="match status" value="1"/>
</dbReference>
<accession>Q4QG84</accession>
<dbReference type="GO" id="GO:0005737">
    <property type="term" value="C:cytoplasm"/>
    <property type="evidence" value="ECO:0000318"/>
    <property type="project" value="GO_Central"/>
</dbReference>
<dbReference type="GO" id="GO:0005871">
    <property type="term" value="C:kinesin complex"/>
    <property type="evidence" value="ECO:0000318"/>
    <property type="project" value="GO_Central"/>
</dbReference>
<dbReference type="InterPro" id="IPR036961">
    <property type="entry name" value="Kinesin_motor_dom_sf"/>
</dbReference>
<dbReference type="InParanoid" id="Q4QG84"/>
<dbReference type="VEuPathDB" id="TriTrypDB:LMJLV39_130011000"/>
<gene>
    <name evidence="4" type="ORF">LMJF_13_0700</name>
</gene>
<feature type="region of interest" description="Disordered" evidence="2">
    <location>
        <begin position="197"/>
        <end position="238"/>
    </location>
</feature>
<dbReference type="VEuPathDB" id="TriTrypDB:LMJFC_130012400"/>
<reference evidence="4 5" key="2">
    <citation type="journal article" date="2011" name="Genome Res.">
        <title>Chromosome and gene copy number variation allow major structural change between species and strains of Leishmania.</title>
        <authorList>
            <person name="Rogers M.B."/>
            <person name="Hilley J.D."/>
            <person name="Dickens N.J."/>
            <person name="Wilkes J."/>
            <person name="Bates P.A."/>
            <person name="Depledge D.P."/>
            <person name="Harris D."/>
            <person name="Her Y."/>
            <person name="Herzyk P."/>
            <person name="Imamura H."/>
            <person name="Otto T.D."/>
            <person name="Sanders M."/>
            <person name="Seeger K."/>
            <person name="Dujardin J.C."/>
            <person name="Berriman M."/>
            <person name="Smith D.F."/>
            <person name="Hertz-Fowler C."/>
            <person name="Mottram J.C."/>
        </authorList>
    </citation>
    <scope>NUCLEOTIDE SEQUENCE [LARGE SCALE GENOMIC DNA]</scope>
    <source>
        <strain evidence="5">MHOM/IL/81/Friedlin</strain>
    </source>
</reference>
<feature type="compositionally biased region" description="Low complexity" evidence="2">
    <location>
        <begin position="348"/>
        <end position="382"/>
    </location>
</feature>
<dbReference type="GO" id="GO:0003777">
    <property type="term" value="F:microtubule motor activity"/>
    <property type="evidence" value="ECO:0000318"/>
    <property type="project" value="GO_Central"/>
</dbReference>
<dbReference type="RefSeq" id="XP_001681814.1">
    <property type="nucleotide sequence ID" value="XM_001681762.1"/>
</dbReference>
<dbReference type="VEuPathDB" id="TriTrypDB:LMJSD75_130011100"/>
<evidence type="ECO:0000313" key="4">
    <source>
        <dbReference type="EMBL" id="CAJ02677.1"/>
    </source>
</evidence>
<feature type="compositionally biased region" description="Basic and acidic residues" evidence="2">
    <location>
        <begin position="1225"/>
        <end position="1234"/>
    </location>
</feature>
<evidence type="ECO:0000256" key="1">
    <source>
        <dbReference type="PROSITE-ProRule" id="PRU00283"/>
    </source>
</evidence>
<keyword evidence="5" id="KW-1185">Reference proteome</keyword>
<dbReference type="SMART" id="SM00129">
    <property type="entry name" value="KISc"/>
    <property type="match status" value="1"/>
</dbReference>
<dbReference type="PANTHER" id="PTHR24115">
    <property type="entry name" value="KINESIN-RELATED"/>
    <property type="match status" value="1"/>
</dbReference>
<name>Q4QG84_LEIMA</name>
<dbReference type="KEGG" id="lma:LMJF_13_0700"/>
<dbReference type="InterPro" id="IPR027417">
    <property type="entry name" value="P-loop_NTPase"/>
</dbReference>
<dbReference type="EMBL" id="FR796409">
    <property type="protein sequence ID" value="CAJ02677.1"/>
    <property type="molecule type" value="Genomic_DNA"/>
</dbReference>
<dbReference type="GeneID" id="5650099"/>
<evidence type="ECO:0000259" key="3">
    <source>
        <dbReference type="PROSITE" id="PS50067"/>
    </source>
</evidence>
<proteinExistence type="inferred from homology"/>
<feature type="compositionally biased region" description="Low complexity" evidence="2">
    <location>
        <begin position="1"/>
        <end position="15"/>
    </location>
</feature>
<feature type="region of interest" description="Disordered" evidence="2">
    <location>
        <begin position="455"/>
        <end position="484"/>
    </location>
</feature>
<feature type="region of interest" description="Disordered" evidence="2">
    <location>
        <begin position="1220"/>
        <end position="1248"/>
    </location>
</feature>
<feature type="compositionally biased region" description="Polar residues" evidence="2">
    <location>
        <begin position="313"/>
        <end position="336"/>
    </location>
</feature>
<dbReference type="PANTHER" id="PTHR24115:SF1016">
    <property type="entry name" value="KINESIN FAMILY MEMBER 19A"/>
    <property type="match status" value="1"/>
</dbReference>
<evidence type="ECO:0000313" key="5">
    <source>
        <dbReference type="Proteomes" id="UP000000542"/>
    </source>
</evidence>
<organism evidence="4 5">
    <name type="scientific">Leishmania major</name>
    <dbReference type="NCBI Taxonomy" id="5664"/>
    <lineage>
        <taxon>Eukaryota</taxon>
        <taxon>Discoba</taxon>
        <taxon>Euglenozoa</taxon>
        <taxon>Kinetoplastea</taxon>
        <taxon>Metakinetoplastina</taxon>
        <taxon>Trypanosomatida</taxon>
        <taxon>Trypanosomatidae</taxon>
        <taxon>Leishmaniinae</taxon>
        <taxon>Leishmania</taxon>
    </lineage>
</organism>
<dbReference type="GO" id="GO:0008017">
    <property type="term" value="F:microtubule binding"/>
    <property type="evidence" value="ECO:0000318"/>
    <property type="project" value="GO_Central"/>
</dbReference>
<keyword evidence="4" id="KW-0378">Hydrolase</keyword>
<dbReference type="FunFam" id="3.40.850.10:FF:000239">
    <property type="entry name" value="Kinesin, putative"/>
    <property type="match status" value="1"/>
</dbReference>
<feature type="region of interest" description="Disordered" evidence="2">
    <location>
        <begin position="288"/>
        <end position="435"/>
    </location>
</feature>
<feature type="domain" description="Kinesin motor" evidence="3">
    <location>
        <begin position="909"/>
        <end position="1389"/>
    </location>
</feature>
<dbReference type="eggNOG" id="ENOG502SM70">
    <property type="taxonomic scope" value="Eukaryota"/>
</dbReference>
<comment type="similarity">
    <text evidence="1">Belongs to the TRAFAC class myosin-kinesin ATPase superfamily. Kinesin family.</text>
</comment>
<sequence length="1435" mass="152372">MSSASCSSLGKGSSSTRNHRRLEDARSPSPEGPRATIAATVSHTSASAPDRAACNGDIFVVDVASGDHFHITTALKGPFHPLTSVTHRALQHTVRNLLLASPNTHTGDSTTQPRPPLLLLLDGVPLGDSDALTLPNGAVVEVHRDSAASLPRPVALLPEQGMPLQSTSAVSARSARLSALEAVKSGPAEEENLWRVQSTAPATTVPFPSRRLPPRGAGGASSNIGLPSDGDNVAGTRDSASPYALMRTSGTAASSESRPRGAVTLVSTFHASAHEDCVVSRQLILSSSLPSRHGGASVSTRSSEEETTSASRQVPSLHTVNDTQPLLHQRTSTYSSIGGRPRAHQSDAAVRGATASAAGPHTPSSASSTLTPLPSTAFTSPAFSQDSPAATEESLTHRRHALPSSSRASAADDRPSSTPLRPSRAAPSVEPSPTSSASALVSVALQNAAASDRGSEAVPASALSAPPAEHSQLQTSAPLPSSPPLQLTAQEIYDTQRSSIAAAAAAEQRRLLTRLQQRCQVLEEEKKALLPARLGALRAQESAGRLRALREAQEEAAAVEVDAVRARLGQHREDLLSHWLRVLQHHKDTQYAMPSALLRQLEAEGEALTLHCLSSIAGYHTQKARLQALQWQRVLKEAEVARLRWEAQVRQCTVEEQRGCLRVVARLRPPSERSWLPASVLASAEAGELDGGYAVRVLEGPPDAARGPQQIIEPVPCVVEVTDPPRDLRRRYALWAAYNAANAGSQQRLFEDQLQPLLEHMCRTGQNVAVLAFGAVGSGKTCALFGSRAAQVPRQPVKTAHKGVLPPQPHRVGGESASAEVFSDFDFSGSRSSRSHSEGDEVGRMPNGVTTVGAPGRRGITRCLDPADAAREAQVLESLAETEAAKRRQRSAERHAREERGWRERAGIEEGDGLLPRAVAWLTAHLRSESPHGKASGPVVESIVFSMYEVYNDHVYDLLPTPPPSAAGTTEPDSKASWAAWPRWNAGWLPAPHIKNSNPENLTELQLELLPPSTDGRGAVRDASATVSHLLPPQPAQPQWRVKASEMEVRTATEALQAIHLGLDRRRSAATLRGAQSSRSHLFLHFRVKVQRPIMPAKSSSVATQWASATAAASALEVAGIGALIGNAAASADATGAAGKPKGYDFLRAALATPSEGATSAKPAAPASSLACVAELLFTDFAGSERIELSGVTGDALKEVQYIHSSLSAVSAVLTALARAHPRREHQGEAEAAARRPGKQRGGGGAPPLAAAALVQRWGAMAHCPGVTLSRSPPVFLQPRFTKLGGDRDTRQRGGHEGSLALRRRVLPLMDKHVAEEEGVQWWRRWRAAPPHVPFRTCKTTQLLQSALGAPCKLLVLACVQPCSVSEVVLPASLHDRKGPRTRAAAQSVFAHQAPVMLSEVHATLAFAERIHEASQDGGKAKRAQWRTRGDGVCE</sequence>
<dbReference type="GO" id="GO:0005874">
    <property type="term" value="C:microtubule"/>
    <property type="evidence" value="ECO:0000318"/>
    <property type="project" value="GO_Central"/>
</dbReference>
<dbReference type="EC" id="3.6.4.4" evidence="4"/>
<dbReference type="STRING" id="5664.Q4QG84"/>
<dbReference type="HOGENOM" id="CLU_252231_0_0_1"/>
<dbReference type="Gene3D" id="3.40.850.10">
    <property type="entry name" value="Kinesin motor domain"/>
    <property type="match status" value="2"/>
</dbReference>
<feature type="region of interest" description="Disordered" evidence="2">
    <location>
        <begin position="825"/>
        <end position="860"/>
    </location>
</feature>
<dbReference type="Proteomes" id="UP000000542">
    <property type="component" value="Chromosome 13"/>
</dbReference>
<dbReference type="OMA" id="FRTCKTT"/>
<dbReference type="GO" id="GO:0007018">
    <property type="term" value="P:microtubule-based movement"/>
    <property type="evidence" value="ECO:0000318"/>
    <property type="project" value="GO_Central"/>
</dbReference>
<dbReference type="InterPro" id="IPR001752">
    <property type="entry name" value="Kinesin_motor_dom"/>
</dbReference>
<dbReference type="GO" id="GO:0016887">
    <property type="term" value="F:ATP hydrolysis activity"/>
    <property type="evidence" value="ECO:0000318"/>
    <property type="project" value="GO_Central"/>
</dbReference>
<feature type="region of interest" description="Disordered" evidence="2">
    <location>
        <begin position="1"/>
        <end position="35"/>
    </location>
</feature>
<evidence type="ECO:0000256" key="2">
    <source>
        <dbReference type="SAM" id="MobiDB-lite"/>
    </source>
</evidence>
<dbReference type="GO" id="GO:0005524">
    <property type="term" value="F:ATP binding"/>
    <property type="evidence" value="ECO:0007669"/>
    <property type="project" value="InterPro"/>
</dbReference>
<protein>
    <submittedName>
        <fullName evidence="4">Putative kinesin</fullName>
        <ecNumber evidence="4">3.6.4.4</ecNumber>
    </submittedName>
</protein>
<reference evidence="4 5" key="1">
    <citation type="journal article" date="2005" name="Science">
        <title>The genome of the kinetoplastid parasite, Leishmania major.</title>
        <authorList>
            <person name="Ivens A.C."/>
            <person name="Peacock C.S."/>
            <person name="Worthey E.A."/>
            <person name="Murphy L."/>
            <person name="Aggarwal G."/>
            <person name="Berriman M."/>
            <person name="Sisk E."/>
            <person name="Rajandream M.A."/>
            <person name="Adlem E."/>
            <person name="Aert R."/>
            <person name="Anupama A."/>
            <person name="Apostolou Z."/>
            <person name="Attipoe P."/>
            <person name="Bason N."/>
            <person name="Bauser C."/>
            <person name="Beck A."/>
            <person name="Beverley S.M."/>
            <person name="Bianchettin G."/>
            <person name="Borzym K."/>
            <person name="Bothe G."/>
            <person name="Bruschi C.V."/>
            <person name="Collins M."/>
            <person name="Cadag E."/>
            <person name="Ciarloni L."/>
            <person name="Clayton C."/>
            <person name="Coulson R.M."/>
            <person name="Cronin A."/>
            <person name="Cruz A.K."/>
            <person name="Davies R.M."/>
            <person name="De Gaudenzi J."/>
            <person name="Dobson D.E."/>
            <person name="Duesterhoeft A."/>
            <person name="Fazelina G."/>
            <person name="Fosker N."/>
            <person name="Frasch A.C."/>
            <person name="Fraser A."/>
            <person name="Fuchs M."/>
            <person name="Gabel C."/>
            <person name="Goble A."/>
            <person name="Goffeau A."/>
            <person name="Harris D."/>
            <person name="Hertz-Fowler C."/>
            <person name="Hilbert H."/>
            <person name="Horn D."/>
            <person name="Huang Y."/>
            <person name="Klages S."/>
            <person name="Knights A."/>
            <person name="Kube M."/>
            <person name="Larke N."/>
            <person name="Litvin L."/>
            <person name="Lord A."/>
            <person name="Louie T."/>
            <person name="Marra M."/>
            <person name="Masuy D."/>
            <person name="Matthews K."/>
            <person name="Michaeli S."/>
            <person name="Mottram J.C."/>
            <person name="Muller-Auer S."/>
            <person name="Munden H."/>
            <person name="Nelson S."/>
            <person name="Norbertczak H."/>
            <person name="Oliver K."/>
            <person name="O'neil S."/>
            <person name="Pentony M."/>
            <person name="Pohl T.M."/>
            <person name="Price C."/>
            <person name="Purnelle B."/>
            <person name="Quail M.A."/>
            <person name="Rabbinowitsch E."/>
            <person name="Reinhardt R."/>
            <person name="Rieger M."/>
            <person name="Rinta J."/>
            <person name="Robben J."/>
            <person name="Robertson L."/>
            <person name="Ruiz J.C."/>
            <person name="Rutter S."/>
            <person name="Saunders D."/>
            <person name="Schafer M."/>
            <person name="Schein J."/>
            <person name="Schwartz D.C."/>
            <person name="Seeger K."/>
            <person name="Seyler A."/>
            <person name="Sharp S."/>
            <person name="Shin H."/>
            <person name="Sivam D."/>
            <person name="Squares R."/>
            <person name="Squares S."/>
            <person name="Tosato V."/>
            <person name="Vogt C."/>
            <person name="Volckaert G."/>
            <person name="Wambutt R."/>
            <person name="Warren T."/>
            <person name="Wedler H."/>
            <person name="Woodward J."/>
            <person name="Zhou S."/>
            <person name="Zimmermann W."/>
            <person name="Smith D.F."/>
            <person name="Blackwell J.M."/>
            <person name="Stuart K.D."/>
            <person name="Barrell B."/>
            <person name="Myler P.J."/>
        </authorList>
    </citation>
    <scope>NUCLEOTIDE SEQUENCE [LARGE SCALE GENOMIC DNA]</scope>
    <source>
        <strain evidence="5">MHOM/IL/81/Friedlin</strain>
    </source>
</reference>
<comment type="caution">
    <text evidence="1">Lacks conserved residue(s) required for the propagation of feature annotation.</text>
</comment>
<dbReference type="VEuPathDB" id="TriTrypDB:LmjF.13.0700"/>
<dbReference type="SUPFAM" id="SSF52540">
    <property type="entry name" value="P-loop containing nucleoside triphosphate hydrolases"/>
    <property type="match status" value="1"/>
</dbReference>
<dbReference type="PROSITE" id="PS50067">
    <property type="entry name" value="KINESIN_MOTOR_2"/>
    <property type="match status" value="1"/>
</dbReference>